<dbReference type="AlphaFoldDB" id="A0A218WV68"/>
<sequence length="194" mass="22047">MQDPRQDHWDAAMRVLRYLKQSPGQGIFLRPSSLELEVYCDSDWASCPMTRRSVTGYFVTLGGCPISWKTKKQPTVSRSSAEAEYRAMAGAVSEVLWLRSLLHSLGINYSAPTRLFCDNQAALHIAANPVFHERTKHIEIDCHFVREHIRSRVIKTSHVPTRLQLADIFTKALGRDRFCFLLGKLGIRDPHAPT</sequence>
<evidence type="ECO:0000313" key="1">
    <source>
        <dbReference type="EMBL" id="OWM76399.1"/>
    </source>
</evidence>
<evidence type="ECO:0008006" key="3">
    <source>
        <dbReference type="Google" id="ProtNLM"/>
    </source>
</evidence>
<gene>
    <name evidence="1" type="ORF">CDL15_Pgr028269</name>
</gene>
<accession>A0A218WV68</accession>
<dbReference type="Proteomes" id="UP000197138">
    <property type="component" value="Unassembled WGS sequence"/>
</dbReference>
<name>A0A218WV68_PUNGR</name>
<evidence type="ECO:0000313" key="2">
    <source>
        <dbReference type="Proteomes" id="UP000197138"/>
    </source>
</evidence>
<dbReference type="PANTHER" id="PTHR11439">
    <property type="entry name" value="GAG-POL-RELATED RETROTRANSPOSON"/>
    <property type="match status" value="1"/>
</dbReference>
<dbReference type="EMBL" id="MTKT01003207">
    <property type="protein sequence ID" value="OWM76399.1"/>
    <property type="molecule type" value="Genomic_DNA"/>
</dbReference>
<comment type="caution">
    <text evidence="1">The sequence shown here is derived from an EMBL/GenBank/DDBJ whole genome shotgun (WGS) entry which is preliminary data.</text>
</comment>
<dbReference type="InterPro" id="IPR043502">
    <property type="entry name" value="DNA/RNA_pol_sf"/>
</dbReference>
<dbReference type="SUPFAM" id="SSF56672">
    <property type="entry name" value="DNA/RNA polymerases"/>
    <property type="match status" value="1"/>
</dbReference>
<organism evidence="1 2">
    <name type="scientific">Punica granatum</name>
    <name type="common">Pomegranate</name>
    <dbReference type="NCBI Taxonomy" id="22663"/>
    <lineage>
        <taxon>Eukaryota</taxon>
        <taxon>Viridiplantae</taxon>
        <taxon>Streptophyta</taxon>
        <taxon>Embryophyta</taxon>
        <taxon>Tracheophyta</taxon>
        <taxon>Spermatophyta</taxon>
        <taxon>Magnoliopsida</taxon>
        <taxon>eudicotyledons</taxon>
        <taxon>Gunneridae</taxon>
        <taxon>Pentapetalae</taxon>
        <taxon>rosids</taxon>
        <taxon>malvids</taxon>
        <taxon>Myrtales</taxon>
        <taxon>Lythraceae</taxon>
        <taxon>Punica</taxon>
    </lineage>
</organism>
<reference evidence="2" key="1">
    <citation type="journal article" date="2017" name="Plant J.">
        <title>The pomegranate (Punica granatum L.) genome and the genomics of punicalagin biosynthesis.</title>
        <authorList>
            <person name="Qin G."/>
            <person name="Xu C."/>
            <person name="Ming R."/>
            <person name="Tang H."/>
            <person name="Guyot R."/>
            <person name="Kramer E.M."/>
            <person name="Hu Y."/>
            <person name="Yi X."/>
            <person name="Qi Y."/>
            <person name="Xu X."/>
            <person name="Gao Z."/>
            <person name="Pan H."/>
            <person name="Jian J."/>
            <person name="Tian Y."/>
            <person name="Yue Z."/>
            <person name="Xu Y."/>
        </authorList>
    </citation>
    <scope>NUCLEOTIDE SEQUENCE [LARGE SCALE GENOMIC DNA]</scope>
    <source>
        <strain evidence="2">cv. Dabenzi</strain>
    </source>
</reference>
<protein>
    <recommendedName>
        <fullName evidence="3">Reverse transcriptase Ty1/copia-type domain-containing protein</fullName>
    </recommendedName>
</protein>
<dbReference type="CDD" id="cd09272">
    <property type="entry name" value="RNase_HI_RT_Ty1"/>
    <property type="match status" value="1"/>
</dbReference>
<proteinExistence type="predicted"/>
<dbReference type="PANTHER" id="PTHR11439:SF470">
    <property type="entry name" value="CYSTEINE-RICH RLK (RECEPTOR-LIKE PROTEIN KINASE) 8"/>
    <property type="match status" value="1"/>
</dbReference>